<evidence type="ECO:0000259" key="1">
    <source>
        <dbReference type="Pfam" id="PF07811"/>
    </source>
</evidence>
<gene>
    <name evidence="2" type="ORF">KK488_12320</name>
</gene>
<dbReference type="Proteomes" id="UP001138757">
    <property type="component" value="Unassembled WGS sequence"/>
</dbReference>
<dbReference type="EMBL" id="JAHGAW010000007">
    <property type="protein sequence ID" value="MBT2187730.1"/>
    <property type="molecule type" value="Genomic_DNA"/>
</dbReference>
<dbReference type="RefSeq" id="WP_214623947.1">
    <property type="nucleotide sequence ID" value="NZ_JAHGAW010000007.1"/>
</dbReference>
<reference evidence="2" key="1">
    <citation type="submission" date="2021-05" db="EMBL/GenBank/DDBJ databases">
        <title>Genome of Sphingobium sp. strain.</title>
        <authorList>
            <person name="Fan R."/>
        </authorList>
    </citation>
    <scope>NUCLEOTIDE SEQUENCE</scope>
    <source>
        <strain evidence="2">H33</strain>
    </source>
</reference>
<sequence>MAPVIPLPAHRRHLRRLARCQEGTTILEFGLIAPVLCVLLLGALDTGHTLYMQGVLQGAVQKAARDGTLETAAGTGTTQRDALDAVVRAQLGTLQKTAAVTITRRFYRTFSKAAAAQAETFTDSAAGTFKDGKCNNGEAFIDANSNGVFDRDGGDSVDHAGARDNVVYTVKVSYPRMFPIDKLINGKGTTTLTATTVLANQPFGDQGVYGPAPASPLHCGGGHAGADSPTPGAPYD</sequence>
<comment type="caution">
    <text evidence="2">The sequence shown here is derived from an EMBL/GenBank/DDBJ whole genome shotgun (WGS) entry which is preliminary data.</text>
</comment>
<accession>A0A9X1DD74</accession>
<proteinExistence type="predicted"/>
<dbReference type="Pfam" id="PF07811">
    <property type="entry name" value="TadE"/>
    <property type="match status" value="1"/>
</dbReference>
<dbReference type="InterPro" id="IPR012495">
    <property type="entry name" value="TadE-like_dom"/>
</dbReference>
<name>A0A9X1DD74_9SPHN</name>
<keyword evidence="3" id="KW-1185">Reference proteome</keyword>
<feature type="domain" description="TadE-like" evidence="1">
    <location>
        <begin position="23"/>
        <end position="65"/>
    </location>
</feature>
<organism evidence="2 3">
    <name type="scientific">Sphingobium nicotianae</name>
    <dbReference type="NCBI Taxonomy" id="2782607"/>
    <lineage>
        <taxon>Bacteria</taxon>
        <taxon>Pseudomonadati</taxon>
        <taxon>Pseudomonadota</taxon>
        <taxon>Alphaproteobacteria</taxon>
        <taxon>Sphingomonadales</taxon>
        <taxon>Sphingomonadaceae</taxon>
        <taxon>Sphingobium</taxon>
    </lineage>
</organism>
<evidence type="ECO:0000313" key="2">
    <source>
        <dbReference type="EMBL" id="MBT2187730.1"/>
    </source>
</evidence>
<dbReference type="AlphaFoldDB" id="A0A9X1DD74"/>
<evidence type="ECO:0000313" key="3">
    <source>
        <dbReference type="Proteomes" id="UP001138757"/>
    </source>
</evidence>
<protein>
    <submittedName>
        <fullName evidence="2">Pilus assembly protein</fullName>
    </submittedName>
</protein>